<reference evidence="4 5" key="1">
    <citation type="submission" date="2024-02" db="EMBL/GenBank/DDBJ databases">
        <title>Adaptive strategies in a cosmopolitan and abundant soil bacterium.</title>
        <authorList>
            <person name="Carini P."/>
        </authorList>
    </citation>
    <scope>NUCLEOTIDE SEQUENCE [LARGE SCALE GENOMIC DNA]</scope>
    <source>
        <strain evidence="4 5">AZCC 1608</strain>
    </source>
</reference>
<keyword evidence="2" id="KW-0067">ATP-binding</keyword>
<protein>
    <submittedName>
        <fullName evidence="4">Class 3 adenylate cyclase/tetratricopeptide (TPR) repeat protein</fullName>
    </submittedName>
</protein>
<dbReference type="InterPro" id="IPR011990">
    <property type="entry name" value="TPR-like_helical_dom_sf"/>
</dbReference>
<accession>A0ABU8BHU9</accession>
<gene>
    <name evidence="4" type="ORF">V1286_005661</name>
</gene>
<dbReference type="SMART" id="SM00044">
    <property type="entry name" value="CYCc"/>
    <property type="match status" value="1"/>
</dbReference>
<dbReference type="SUPFAM" id="SSF55073">
    <property type="entry name" value="Nucleotide cyclase"/>
    <property type="match status" value="1"/>
</dbReference>
<dbReference type="Gene3D" id="1.25.40.10">
    <property type="entry name" value="Tetratricopeptide repeat domain"/>
    <property type="match status" value="1"/>
</dbReference>
<evidence type="ECO:0000256" key="2">
    <source>
        <dbReference type="ARBA" id="ARBA00022840"/>
    </source>
</evidence>
<dbReference type="SUPFAM" id="SSF48452">
    <property type="entry name" value="TPR-like"/>
    <property type="match status" value="1"/>
</dbReference>
<dbReference type="Gene3D" id="3.30.70.1230">
    <property type="entry name" value="Nucleotide cyclase"/>
    <property type="match status" value="1"/>
</dbReference>
<sequence length="1065" mass="116254">MLCQQCGEQNPATNRFCQRCGVALPIGCPSCSHLNPPAAAFCGSCGVSLQAVGRPAHASGVPHLGNVVRGEFKQVTVLFADLVSSTELVARLDPEEAMQRLKPVLDTMCEAVERFEGTVVRTLGDGILAFFGAPRAQEGHALLACEAALAIRDAPMLRKEAMAVRIGLHSGAIVADAPLADKASEHGAYGVTIHLASRLPPKVDPGGICLTEETYRLARAFCDVDRLGRHRLRGVPEQMELFLLKGLKPAVASQQFRGVTLTSFLGRDREMSLLQRTLAAVETGASRVTGIVGAPGTGKSRLCYEFAEWCRGRLIPVFEARAQPYGAATPLQPVLEFLRSNYFNVTPDDDTEQAARRIAERLAELGSTFEADLPLVCDFLGIKYGQESRAWLNPKARNVRLLDIVRHMVRQRGVVASVIIIEDLHWLDQASEEFVATLVDAVASTKTCLVVNCRPAYSAPWMRSSNYQQIELAELNPTDTDLLVDQLVGRRQELAEIRQRIVERSGGNPFFAEELIRSLKERLTLVGEEGDYRLGIASISDVLPPTVQAVIGARIDRLLDLERDLLQTAAIIGKEFQLAVLQHVADREAGEVEALLARLCSTGLLQPRNAPDGHGYSFRHPLIQEVAYSMQLRSRRGSIHAAVGRAIEQFYPERLNEFAALLSYHFEEAQEIDAAAEYAARAARWVGSTSPAQAIKHWHKVRSLRAGRPRTRENDSLRIIASGQIAWLGWREGMTSEEAGPYIQEALEWARDIDDSMIPLLLFVEGRIAGASGGQADAYVGIVKEALALTDSRNDAGRAATLNASLSQAYGWAGLLREALAANDLALAAVSSVADFDHQFLGYSIEHWIMSLRGRILVRLGRFEEASLCFDRMLAIGPGLIDPTVQFIAHFGYVDLAWCFDDAAMASEHAGRVADLAARQGTPYLRTYSHACTGTALGIARNYPAAVEAFSEGIKYLREARVAMEIEPELLASLADSQLNAGAFQAAAETAQEAVAISRDRSARLAHCRASITLARALIAANSTNDQNRANQLLEDAERLIDTCGASIYTRLLEEARARLAVTAR</sequence>
<dbReference type="Proteomes" id="UP001364224">
    <property type="component" value="Unassembled WGS sequence"/>
</dbReference>
<keyword evidence="1" id="KW-0547">Nucleotide-binding</keyword>
<proteinExistence type="predicted"/>
<dbReference type="InterPro" id="IPR027417">
    <property type="entry name" value="P-loop_NTPase"/>
</dbReference>
<dbReference type="PANTHER" id="PTHR16305:SF28">
    <property type="entry name" value="GUANYLATE CYCLASE DOMAIN-CONTAINING PROTEIN"/>
    <property type="match status" value="1"/>
</dbReference>
<dbReference type="Pfam" id="PF00211">
    <property type="entry name" value="Guanylate_cyc"/>
    <property type="match status" value="1"/>
</dbReference>
<dbReference type="Gene3D" id="3.40.50.300">
    <property type="entry name" value="P-loop containing nucleotide triphosphate hydrolases"/>
    <property type="match status" value="1"/>
</dbReference>
<evidence type="ECO:0000256" key="1">
    <source>
        <dbReference type="ARBA" id="ARBA00022741"/>
    </source>
</evidence>
<dbReference type="PROSITE" id="PS50125">
    <property type="entry name" value="GUANYLATE_CYCLASE_2"/>
    <property type="match status" value="1"/>
</dbReference>
<name>A0ABU8BHU9_9BRAD</name>
<dbReference type="RefSeq" id="WP_334484991.1">
    <property type="nucleotide sequence ID" value="NZ_JAZHRV010000001.1"/>
</dbReference>
<evidence type="ECO:0000313" key="4">
    <source>
        <dbReference type="EMBL" id="MEH2558132.1"/>
    </source>
</evidence>
<dbReference type="InterPro" id="IPR041664">
    <property type="entry name" value="AAA_16"/>
</dbReference>
<dbReference type="InterPro" id="IPR001054">
    <property type="entry name" value="A/G_cyclase"/>
</dbReference>
<dbReference type="InterPro" id="IPR029787">
    <property type="entry name" value="Nucleotide_cyclase"/>
</dbReference>
<dbReference type="CDD" id="cd07302">
    <property type="entry name" value="CHD"/>
    <property type="match status" value="1"/>
</dbReference>
<dbReference type="Pfam" id="PF12773">
    <property type="entry name" value="DZR"/>
    <property type="match status" value="1"/>
</dbReference>
<comment type="caution">
    <text evidence="4">The sequence shown here is derived from an EMBL/GenBank/DDBJ whole genome shotgun (WGS) entry which is preliminary data.</text>
</comment>
<dbReference type="InterPro" id="IPR025874">
    <property type="entry name" value="DZR"/>
</dbReference>
<keyword evidence="5" id="KW-1185">Reference proteome</keyword>
<evidence type="ECO:0000259" key="3">
    <source>
        <dbReference type="PROSITE" id="PS50125"/>
    </source>
</evidence>
<evidence type="ECO:0000313" key="5">
    <source>
        <dbReference type="Proteomes" id="UP001364224"/>
    </source>
</evidence>
<dbReference type="SUPFAM" id="SSF52540">
    <property type="entry name" value="P-loop containing nucleoside triphosphate hydrolases"/>
    <property type="match status" value="1"/>
</dbReference>
<organism evidence="4 5">
    <name type="scientific">Bradyrhizobium algeriense</name>
    <dbReference type="NCBI Taxonomy" id="634784"/>
    <lineage>
        <taxon>Bacteria</taxon>
        <taxon>Pseudomonadati</taxon>
        <taxon>Pseudomonadota</taxon>
        <taxon>Alphaproteobacteria</taxon>
        <taxon>Hyphomicrobiales</taxon>
        <taxon>Nitrobacteraceae</taxon>
        <taxon>Bradyrhizobium</taxon>
    </lineage>
</organism>
<dbReference type="Pfam" id="PF13191">
    <property type="entry name" value="AAA_16"/>
    <property type="match status" value="1"/>
</dbReference>
<dbReference type="PANTHER" id="PTHR16305">
    <property type="entry name" value="TESTICULAR SOLUBLE ADENYLYL CYCLASE"/>
    <property type="match status" value="1"/>
</dbReference>
<dbReference type="EMBL" id="JAZHRV010000001">
    <property type="protein sequence ID" value="MEH2558132.1"/>
    <property type="molecule type" value="Genomic_DNA"/>
</dbReference>
<feature type="domain" description="Guanylate cyclase" evidence="3">
    <location>
        <begin position="76"/>
        <end position="200"/>
    </location>
</feature>